<protein>
    <submittedName>
        <fullName evidence="1">Uncharacterized protein</fullName>
    </submittedName>
</protein>
<reference evidence="1" key="1">
    <citation type="submission" date="2018-10" db="EMBL/GenBank/DDBJ databases">
        <title>Hidden diversity of soil giant viruses.</title>
        <authorList>
            <person name="Schulz F."/>
            <person name="Alteio L."/>
            <person name="Goudeau D."/>
            <person name="Ryan E.M."/>
            <person name="Malmstrom R.R."/>
            <person name="Blanchard J."/>
            <person name="Woyke T."/>
        </authorList>
    </citation>
    <scope>NUCLEOTIDE SEQUENCE</scope>
    <source>
        <strain evidence="1">HOV1</strain>
    </source>
</reference>
<dbReference type="EMBL" id="MK072349">
    <property type="protein sequence ID" value="AYV82222.1"/>
    <property type="molecule type" value="Genomic_DNA"/>
</dbReference>
<name>A0A3G5A5B8_9VIRU</name>
<sequence length="59" mass="6810">MGSTINLDNDIGRIVKKIYSYKIGDNNVIPVLLQLQYAYRYGWTTWLTFVLKEAGVQLD</sequence>
<accession>A0A3G5A5B8</accession>
<proteinExistence type="predicted"/>
<organism evidence="1">
    <name type="scientific">Homavirus sp</name>
    <dbReference type="NCBI Taxonomy" id="2487769"/>
    <lineage>
        <taxon>Viruses</taxon>
        <taxon>Varidnaviria</taxon>
        <taxon>Bamfordvirae</taxon>
        <taxon>Nucleocytoviricota</taxon>
        <taxon>Megaviricetes</taxon>
        <taxon>Imitervirales</taxon>
        <taxon>Mimiviridae</taxon>
        <taxon>Klosneuvirinae</taxon>
    </lineage>
</organism>
<gene>
    <name evidence="1" type="ORF">Homavirus18_2</name>
</gene>
<evidence type="ECO:0000313" key="1">
    <source>
        <dbReference type="EMBL" id="AYV82222.1"/>
    </source>
</evidence>